<reference evidence="3 6" key="2">
    <citation type="submission" date="2019-07" db="EMBL/GenBank/DDBJ databases">
        <title>Whole genome shotgun sequence of Halomonas cupida NBRC 102219.</title>
        <authorList>
            <person name="Hosoyama A."/>
            <person name="Uohara A."/>
            <person name="Ohji S."/>
            <person name="Ichikawa N."/>
        </authorList>
    </citation>
    <scope>NUCLEOTIDE SEQUENCE [LARGE SCALE GENOMIC DNA]</scope>
    <source>
        <strain evidence="3 6">NBRC 102219</strain>
    </source>
</reference>
<dbReference type="SUPFAM" id="SSF54637">
    <property type="entry name" value="Thioesterase/thiol ester dehydrase-isomerase"/>
    <property type="match status" value="2"/>
</dbReference>
<evidence type="ECO:0000313" key="3">
    <source>
        <dbReference type="EMBL" id="GEN25073.1"/>
    </source>
</evidence>
<dbReference type="RefSeq" id="WP_234986780.1">
    <property type="nucleotide sequence ID" value="NZ_BJXU01000123.1"/>
</dbReference>
<dbReference type="InterPro" id="IPR029069">
    <property type="entry name" value="HotDog_dom_sf"/>
</dbReference>
<proteinExistence type="predicted"/>
<keyword evidence="6" id="KW-1185">Reference proteome</keyword>
<dbReference type="CDD" id="cd03443">
    <property type="entry name" value="PaaI_thioesterase"/>
    <property type="match status" value="2"/>
</dbReference>
<protein>
    <submittedName>
        <fullName evidence="4">Uncharacterized domain 1-containing protein</fullName>
    </submittedName>
</protein>
<dbReference type="Proteomes" id="UP000184123">
    <property type="component" value="Unassembled WGS sequence"/>
</dbReference>
<evidence type="ECO:0000259" key="2">
    <source>
        <dbReference type="Pfam" id="PF03061"/>
    </source>
</evidence>
<gene>
    <name evidence="3" type="ORF">HCU01_30220</name>
    <name evidence="4" type="ORF">SAMN05660971_01091</name>
</gene>
<keyword evidence="1" id="KW-0378">Hydrolase</keyword>
<dbReference type="AlphaFoldDB" id="A0A1M7CH93"/>
<dbReference type="GO" id="GO:0061522">
    <property type="term" value="F:1,4-dihydroxy-2-naphthoyl-CoA thioesterase activity"/>
    <property type="evidence" value="ECO:0007669"/>
    <property type="project" value="TreeGrafter"/>
</dbReference>
<evidence type="ECO:0000313" key="6">
    <source>
        <dbReference type="Proteomes" id="UP000321726"/>
    </source>
</evidence>
<feature type="domain" description="Thioesterase" evidence="2">
    <location>
        <begin position="254"/>
        <end position="327"/>
    </location>
</feature>
<sequence length="340" mass="37450">MPPAPTPSFPLWRRALQRVVEVIPHTQRLDLQVVEVDDDGVTFHQPWQSNLCGDIQRELVHSGVLSMLLDTASGAALLPALPTPEICPTLDLHVSHRRPATAGQGLWVRARAVEVTQSLVFTEAEVWQQPGVVIARATGHFMRLGERNTPPDFAMALFEGLEDGASDETATAAAVSPSAVPASQERKLVPELPLEFRVLDSLNRGRESGDISAWLEWIPYAQYIGVRAAGSEEPGQFVLEPRRRNIGNFMLPALHGGVVAAFMETAAALSALQAGREPRLPRLVDVTLDYLRSAEVKPTHAQCWIEREGRRMAHVRVKAWQDDDRLPVASARVNFLLGDL</sequence>
<dbReference type="PANTHER" id="PTHR43240:SF7">
    <property type="entry name" value="BLR7284 PROTEIN"/>
    <property type="match status" value="1"/>
</dbReference>
<organism evidence="4 5">
    <name type="scientific">Halomonas cupida</name>
    <dbReference type="NCBI Taxonomy" id="44933"/>
    <lineage>
        <taxon>Bacteria</taxon>
        <taxon>Pseudomonadati</taxon>
        <taxon>Pseudomonadota</taxon>
        <taxon>Gammaproteobacteria</taxon>
        <taxon>Oceanospirillales</taxon>
        <taxon>Halomonadaceae</taxon>
        <taxon>Halomonas</taxon>
    </lineage>
</organism>
<evidence type="ECO:0000313" key="4">
    <source>
        <dbReference type="EMBL" id="SHL66577.1"/>
    </source>
</evidence>
<reference evidence="4 5" key="1">
    <citation type="submission" date="2016-11" db="EMBL/GenBank/DDBJ databases">
        <authorList>
            <person name="Jaros S."/>
            <person name="Januszkiewicz K."/>
            <person name="Wedrychowicz H."/>
        </authorList>
    </citation>
    <scope>NUCLEOTIDE SEQUENCE [LARGE SCALE GENOMIC DNA]</scope>
    <source>
        <strain evidence="4 5">DSM 4740</strain>
    </source>
</reference>
<name>A0A1M7CH93_9GAMM</name>
<feature type="domain" description="Thioesterase" evidence="2">
    <location>
        <begin position="60"/>
        <end position="134"/>
    </location>
</feature>
<dbReference type="STRING" id="44933.SAMN05660971_01091"/>
<evidence type="ECO:0000256" key="1">
    <source>
        <dbReference type="ARBA" id="ARBA00022801"/>
    </source>
</evidence>
<dbReference type="PANTHER" id="PTHR43240">
    <property type="entry name" value="1,4-DIHYDROXY-2-NAPHTHOYL-COA THIOESTERASE 1"/>
    <property type="match status" value="1"/>
</dbReference>
<dbReference type="NCBIfam" id="TIGR00369">
    <property type="entry name" value="unchar_dom_1"/>
    <property type="match status" value="1"/>
</dbReference>
<dbReference type="Gene3D" id="3.10.129.10">
    <property type="entry name" value="Hotdog Thioesterase"/>
    <property type="match status" value="2"/>
</dbReference>
<dbReference type="InterPro" id="IPR006683">
    <property type="entry name" value="Thioestr_dom"/>
</dbReference>
<dbReference type="InterPro" id="IPR003736">
    <property type="entry name" value="PAAI_dom"/>
</dbReference>
<evidence type="ECO:0000313" key="5">
    <source>
        <dbReference type="Proteomes" id="UP000184123"/>
    </source>
</evidence>
<accession>A0A1M7CH93</accession>
<dbReference type="EMBL" id="FRCA01000002">
    <property type="protein sequence ID" value="SHL66577.1"/>
    <property type="molecule type" value="Genomic_DNA"/>
</dbReference>
<dbReference type="Pfam" id="PF03061">
    <property type="entry name" value="4HBT"/>
    <property type="match status" value="2"/>
</dbReference>
<dbReference type="GO" id="GO:0005829">
    <property type="term" value="C:cytosol"/>
    <property type="evidence" value="ECO:0007669"/>
    <property type="project" value="TreeGrafter"/>
</dbReference>
<dbReference type="Proteomes" id="UP000321726">
    <property type="component" value="Unassembled WGS sequence"/>
</dbReference>
<dbReference type="EMBL" id="BJXU01000123">
    <property type="protein sequence ID" value="GEN25073.1"/>
    <property type="molecule type" value="Genomic_DNA"/>
</dbReference>